<keyword evidence="4 8" id="KW-0963">Cytoplasm</keyword>
<feature type="region of interest" description="Disordered" evidence="9">
    <location>
        <begin position="1"/>
        <end position="70"/>
    </location>
</feature>
<name>A0ABR3C1Q6_9PEZI</name>
<dbReference type="EC" id="5.2.1.8" evidence="8"/>
<dbReference type="Gene3D" id="1.20.120.1150">
    <property type="match status" value="1"/>
</dbReference>
<evidence type="ECO:0000256" key="9">
    <source>
        <dbReference type="SAM" id="MobiDB-lite"/>
    </source>
</evidence>
<dbReference type="PANTHER" id="PTHR10012">
    <property type="entry name" value="SERINE/THREONINE-PROTEIN PHOSPHATASE 2A REGULATORY SUBUNIT B"/>
    <property type="match status" value="1"/>
</dbReference>
<feature type="compositionally biased region" description="Low complexity" evidence="9">
    <location>
        <begin position="49"/>
        <end position="59"/>
    </location>
</feature>
<keyword evidence="5 8" id="KW-0697">Rotamase</keyword>
<accession>A0ABR3C1Q6</accession>
<evidence type="ECO:0000313" key="10">
    <source>
        <dbReference type="EMBL" id="KAL0254549.1"/>
    </source>
</evidence>
<keyword evidence="6 8" id="KW-0413">Isomerase</keyword>
<evidence type="ECO:0000256" key="4">
    <source>
        <dbReference type="ARBA" id="ARBA00022490"/>
    </source>
</evidence>
<dbReference type="PANTHER" id="PTHR10012:SF5">
    <property type="entry name" value="SERINE_THREONINE-PROTEIN PHOSPHATASE 2A ACTIVATOR 2"/>
    <property type="match status" value="1"/>
</dbReference>
<dbReference type="EMBL" id="JAJVCZ030000011">
    <property type="protein sequence ID" value="KAL0254549.1"/>
    <property type="molecule type" value="Genomic_DNA"/>
</dbReference>
<gene>
    <name evidence="10" type="primary">RRD2</name>
    <name evidence="10" type="ORF">SLS55_010026</name>
</gene>
<organism evidence="10 11">
    <name type="scientific">Diplodia seriata</name>
    <dbReference type="NCBI Taxonomy" id="420778"/>
    <lineage>
        <taxon>Eukaryota</taxon>
        <taxon>Fungi</taxon>
        <taxon>Dikarya</taxon>
        <taxon>Ascomycota</taxon>
        <taxon>Pezizomycotina</taxon>
        <taxon>Dothideomycetes</taxon>
        <taxon>Dothideomycetes incertae sedis</taxon>
        <taxon>Botryosphaeriales</taxon>
        <taxon>Botryosphaeriaceae</taxon>
        <taxon>Diplodia</taxon>
    </lineage>
</organism>
<evidence type="ECO:0000256" key="5">
    <source>
        <dbReference type="ARBA" id="ARBA00023110"/>
    </source>
</evidence>
<proteinExistence type="inferred from homology"/>
<evidence type="ECO:0000256" key="7">
    <source>
        <dbReference type="ARBA" id="ARBA00025287"/>
    </source>
</evidence>
<feature type="compositionally biased region" description="Pro residues" evidence="9">
    <location>
        <begin position="34"/>
        <end position="48"/>
    </location>
</feature>
<comment type="caution">
    <text evidence="10">The sequence shown here is derived from an EMBL/GenBank/DDBJ whole genome shotgun (WGS) entry which is preliminary data.</text>
</comment>
<evidence type="ECO:0000256" key="1">
    <source>
        <dbReference type="ARBA" id="ARBA00000971"/>
    </source>
</evidence>
<evidence type="ECO:0000256" key="6">
    <source>
        <dbReference type="ARBA" id="ARBA00023235"/>
    </source>
</evidence>
<dbReference type="GeneID" id="92014111"/>
<dbReference type="CDD" id="cd04087">
    <property type="entry name" value="PTPA"/>
    <property type="match status" value="1"/>
</dbReference>
<evidence type="ECO:0000256" key="2">
    <source>
        <dbReference type="ARBA" id="ARBA00004496"/>
    </source>
</evidence>
<comment type="function">
    <text evidence="7">PPIases accelerate the folding of proteins. It catalyzes the cis-trans isomerization of proline imidic peptide bonds in oligopeptides. Acts as a regulatory subunit for PP2A-like phosphatases modulating their activity or substrate specificity, probably by inducing a conformational change in the catalytic subunit, a direct target of the PPIase. Can reactivate inactive phosphatase PP2A-phosphatase methylesterase complexes (PP2Ai) in presence of ATP and Mg(2+) by dissociating the inactive form from the complex.</text>
</comment>
<sequence>MTSISDNAPTNPPDLSDKLPRLTPRKPTAEEPASPIPAPATPALPPPTTSASAATTSSSNNNGTTWHFRKPRRRILSPHDHELFKASPTHTLLQAFIFTLADSVQDTPISAVAAQPAHPTIGGILDILSRAEEVLARCPAEDTGSRFGNPAFRSFVAAVASEQVAWHDRLGVTDPAAVAELSAYLAGSFGDASRIDYGSGHELNFFCWLLCLYQLSLLQPQHGDGDDDDDNGAGAAAQQPPFPQLVLVVFPAYLRLMRRVQTTYYLEPAGSHGVWGLDDYQFLPFLFGAAQLLNHRYVRPKSIHSALVLDECARDYLYLDQVAFVNSVKNVEGLRWHSPMLDDISAARSWRKIEGGMRKMFVAEVLGKLPVMQHFLFGSLVPAADDMSDEELLKCRVEGEPDADGNVTVLGEDGSSHKHNPHSWNDCCGIKVPSAVGALQEMKKRMGNEGLRRVPFD</sequence>
<comment type="catalytic activity">
    <reaction evidence="1 8">
        <text>[protein]-peptidylproline (omega=180) = [protein]-peptidylproline (omega=0)</text>
        <dbReference type="Rhea" id="RHEA:16237"/>
        <dbReference type="Rhea" id="RHEA-COMP:10747"/>
        <dbReference type="Rhea" id="RHEA-COMP:10748"/>
        <dbReference type="ChEBI" id="CHEBI:83833"/>
        <dbReference type="ChEBI" id="CHEBI:83834"/>
        <dbReference type="EC" id="5.2.1.8"/>
    </reaction>
</comment>
<dbReference type="InterPro" id="IPR037218">
    <property type="entry name" value="PTPA_sf"/>
</dbReference>
<protein>
    <recommendedName>
        <fullName evidence="8">Serine/threonine-protein phosphatase 2A activator</fullName>
        <ecNumber evidence="8">5.2.1.8</ecNumber>
    </recommendedName>
    <alternativeName>
        <fullName evidence="8">Phosphotyrosyl phosphatase activator</fullName>
    </alternativeName>
</protein>
<evidence type="ECO:0000256" key="3">
    <source>
        <dbReference type="ARBA" id="ARBA00011019"/>
    </source>
</evidence>
<dbReference type="PIRSF" id="PIRSF016325">
    <property type="entry name" value="Phstyr_phstse_ac"/>
    <property type="match status" value="1"/>
</dbReference>
<dbReference type="InterPro" id="IPR043170">
    <property type="entry name" value="PTPA_C_lid"/>
</dbReference>
<comment type="subcellular location">
    <subcellularLocation>
        <location evidence="2 8">Cytoplasm</location>
    </subcellularLocation>
</comment>
<comment type="similarity">
    <text evidence="3 8">Belongs to the PTPA-type PPIase family.</text>
</comment>
<dbReference type="RefSeq" id="XP_066628420.1">
    <property type="nucleotide sequence ID" value="XM_066781418.1"/>
</dbReference>
<dbReference type="InterPro" id="IPR004327">
    <property type="entry name" value="Phstyr_phstse_ac"/>
</dbReference>
<evidence type="ECO:0000313" key="11">
    <source>
        <dbReference type="Proteomes" id="UP001430584"/>
    </source>
</evidence>
<reference evidence="10 11" key="1">
    <citation type="submission" date="2024-02" db="EMBL/GenBank/DDBJ databases">
        <title>De novo assembly and annotation of 12 fungi associated with fruit tree decline syndrome in Ontario, Canada.</title>
        <authorList>
            <person name="Sulman M."/>
            <person name="Ellouze W."/>
            <person name="Ilyukhin E."/>
        </authorList>
    </citation>
    <scope>NUCLEOTIDE SEQUENCE [LARGE SCALE GENOMIC DNA]</scope>
    <source>
        <strain evidence="10 11">FDS-637</strain>
    </source>
</reference>
<dbReference type="Pfam" id="PF03095">
    <property type="entry name" value="PTPA"/>
    <property type="match status" value="1"/>
</dbReference>
<evidence type="ECO:0000256" key="8">
    <source>
        <dbReference type="RuleBase" id="RU361210"/>
    </source>
</evidence>
<keyword evidence="11" id="KW-1185">Reference proteome</keyword>
<dbReference type="Proteomes" id="UP001430584">
    <property type="component" value="Unassembled WGS sequence"/>
</dbReference>
<dbReference type="SUPFAM" id="SSF140984">
    <property type="entry name" value="PTPA-like"/>
    <property type="match status" value="1"/>
</dbReference>